<reference evidence="1 2" key="1">
    <citation type="journal article" date="2019" name="Nat. Ecol. Evol.">
        <title>Megaphylogeny resolves global patterns of mushroom evolution.</title>
        <authorList>
            <person name="Varga T."/>
            <person name="Krizsan K."/>
            <person name="Foldi C."/>
            <person name="Dima B."/>
            <person name="Sanchez-Garcia M."/>
            <person name="Sanchez-Ramirez S."/>
            <person name="Szollosi G.J."/>
            <person name="Szarkandi J.G."/>
            <person name="Papp V."/>
            <person name="Albert L."/>
            <person name="Andreopoulos W."/>
            <person name="Angelini C."/>
            <person name="Antonin V."/>
            <person name="Barry K.W."/>
            <person name="Bougher N.L."/>
            <person name="Buchanan P."/>
            <person name="Buyck B."/>
            <person name="Bense V."/>
            <person name="Catcheside P."/>
            <person name="Chovatia M."/>
            <person name="Cooper J."/>
            <person name="Damon W."/>
            <person name="Desjardin D."/>
            <person name="Finy P."/>
            <person name="Geml J."/>
            <person name="Haridas S."/>
            <person name="Hughes K."/>
            <person name="Justo A."/>
            <person name="Karasinski D."/>
            <person name="Kautmanova I."/>
            <person name="Kiss B."/>
            <person name="Kocsube S."/>
            <person name="Kotiranta H."/>
            <person name="LaButti K.M."/>
            <person name="Lechner B.E."/>
            <person name="Liimatainen K."/>
            <person name="Lipzen A."/>
            <person name="Lukacs Z."/>
            <person name="Mihaltcheva S."/>
            <person name="Morgado L.N."/>
            <person name="Niskanen T."/>
            <person name="Noordeloos M.E."/>
            <person name="Ohm R.A."/>
            <person name="Ortiz-Santana B."/>
            <person name="Ovrebo C."/>
            <person name="Racz N."/>
            <person name="Riley R."/>
            <person name="Savchenko A."/>
            <person name="Shiryaev A."/>
            <person name="Soop K."/>
            <person name="Spirin V."/>
            <person name="Szebenyi C."/>
            <person name="Tomsovsky M."/>
            <person name="Tulloss R.E."/>
            <person name="Uehling J."/>
            <person name="Grigoriev I.V."/>
            <person name="Vagvolgyi C."/>
            <person name="Papp T."/>
            <person name="Martin F.M."/>
            <person name="Miettinen O."/>
            <person name="Hibbett D.S."/>
            <person name="Nagy L.G."/>
        </authorList>
    </citation>
    <scope>NUCLEOTIDE SEQUENCE [LARGE SCALE GENOMIC DNA]</scope>
    <source>
        <strain evidence="1 2">OMC1185</strain>
    </source>
</reference>
<keyword evidence="2" id="KW-1185">Reference proteome</keyword>
<sequence length="96" mass="11098">MVSSCFLFSIFSVYYGRGRYHFPSRCNDAVLDCVRYRIVRVGLLYNPKDGGVWFGVIESVVDGSHKTPTDNVLLEMRDEMEFVQDPVLYGCRFPFL</sequence>
<dbReference type="EMBL" id="ML213503">
    <property type="protein sequence ID" value="TFK56739.1"/>
    <property type="molecule type" value="Genomic_DNA"/>
</dbReference>
<protein>
    <submittedName>
        <fullName evidence="1">Uncharacterized protein</fullName>
    </submittedName>
</protein>
<organism evidence="1 2">
    <name type="scientific">Heliocybe sulcata</name>
    <dbReference type="NCBI Taxonomy" id="5364"/>
    <lineage>
        <taxon>Eukaryota</taxon>
        <taxon>Fungi</taxon>
        <taxon>Dikarya</taxon>
        <taxon>Basidiomycota</taxon>
        <taxon>Agaricomycotina</taxon>
        <taxon>Agaricomycetes</taxon>
        <taxon>Gloeophyllales</taxon>
        <taxon>Gloeophyllaceae</taxon>
        <taxon>Heliocybe</taxon>
    </lineage>
</organism>
<evidence type="ECO:0000313" key="1">
    <source>
        <dbReference type="EMBL" id="TFK56739.1"/>
    </source>
</evidence>
<accession>A0A5C3NFQ8</accession>
<dbReference type="AlphaFoldDB" id="A0A5C3NFQ8"/>
<gene>
    <name evidence="1" type="ORF">OE88DRAFT_51725</name>
</gene>
<evidence type="ECO:0000313" key="2">
    <source>
        <dbReference type="Proteomes" id="UP000305948"/>
    </source>
</evidence>
<proteinExistence type="predicted"/>
<dbReference type="Proteomes" id="UP000305948">
    <property type="component" value="Unassembled WGS sequence"/>
</dbReference>
<name>A0A5C3NFQ8_9AGAM</name>